<dbReference type="Proteomes" id="UP000028401">
    <property type="component" value="Unassembled WGS sequence"/>
</dbReference>
<dbReference type="RefSeq" id="WP_010905405.1">
    <property type="nucleotide sequence ID" value="NZ_AZSI01000134.1"/>
</dbReference>
<organism evidence="1 2">
    <name type="scientific">Lactococcus cremoris subsp. cremoris GE214</name>
    <dbReference type="NCBI Taxonomy" id="1415168"/>
    <lineage>
        <taxon>Bacteria</taxon>
        <taxon>Bacillati</taxon>
        <taxon>Bacillota</taxon>
        <taxon>Bacilli</taxon>
        <taxon>Lactobacillales</taxon>
        <taxon>Streptococcaceae</taxon>
        <taxon>Lactococcus</taxon>
        <taxon>Lactococcus cremoris subsp. cremoris</taxon>
    </lineage>
</organism>
<accession>A0A084A8R2</accession>
<dbReference type="AlphaFoldDB" id="A0A084A8R2"/>
<evidence type="ECO:0000313" key="2">
    <source>
        <dbReference type="Proteomes" id="UP000028401"/>
    </source>
</evidence>
<dbReference type="EMBL" id="AZSI01000134">
    <property type="protein sequence ID" value="KEY61691.1"/>
    <property type="molecule type" value="Genomic_DNA"/>
</dbReference>
<proteinExistence type="predicted"/>
<name>A0A084A8R2_LACLC</name>
<comment type="caution">
    <text evidence="1">The sequence shown here is derived from an EMBL/GenBank/DDBJ whole genome shotgun (WGS) entry which is preliminary data.</text>
</comment>
<dbReference type="PATRIC" id="fig|1415168.3.peg.2201"/>
<sequence>MPYAKITYLPVENAEDAEWCDKKHLMQKWEGLTKGTLTAWLTEMRDRPEFKKGVLNPTHGLVFINKEVFKDFVEWKEATRYKSYKK</sequence>
<reference evidence="1 2" key="1">
    <citation type="submission" date="2014-06" db="EMBL/GenBank/DDBJ databases">
        <title>Draft genome sequence of the putrescine producing strain Lactococcus lactis subsp cremoris GE214.</title>
        <authorList>
            <person name="Ladero V."/>
            <person name="Linares D.M."/>
            <person name="del Rio B."/>
            <person name="Mayo B."/>
            <person name="Martin M.C."/>
            <person name="Fernandez M."/>
            <person name="Alvarez M.A."/>
        </authorList>
    </citation>
    <scope>NUCLEOTIDE SEQUENCE [LARGE SCALE GENOMIC DNA]</scope>
    <source>
        <strain evidence="1 2">GE214</strain>
    </source>
</reference>
<protein>
    <submittedName>
        <fullName evidence="1">Excisionase</fullName>
    </submittedName>
</protein>
<evidence type="ECO:0000313" key="1">
    <source>
        <dbReference type="EMBL" id="KEY61691.1"/>
    </source>
</evidence>
<gene>
    <name evidence="1" type="ORF">U725_02133</name>
</gene>